<organism evidence="1 2">
    <name type="scientific">Oceanirhabdus seepicola</name>
    <dbReference type="NCBI Taxonomy" id="2828781"/>
    <lineage>
        <taxon>Bacteria</taxon>
        <taxon>Bacillati</taxon>
        <taxon>Bacillota</taxon>
        <taxon>Clostridia</taxon>
        <taxon>Eubacteriales</taxon>
        <taxon>Clostridiaceae</taxon>
        <taxon>Oceanirhabdus</taxon>
    </lineage>
</organism>
<dbReference type="AlphaFoldDB" id="A0A9J6NYP8"/>
<keyword evidence="2" id="KW-1185">Reference proteome</keyword>
<dbReference type="Proteomes" id="UP001056429">
    <property type="component" value="Unassembled WGS sequence"/>
</dbReference>
<dbReference type="Gene3D" id="1.10.1200.10">
    <property type="entry name" value="ACP-like"/>
    <property type="match status" value="1"/>
</dbReference>
<reference evidence="1" key="2">
    <citation type="submission" date="2021-04" db="EMBL/GenBank/DDBJ databases">
        <authorList>
            <person name="Dong X."/>
        </authorList>
    </citation>
    <scope>NUCLEOTIDE SEQUENCE</scope>
    <source>
        <strain evidence="1">ZWT</strain>
    </source>
</reference>
<gene>
    <name evidence="1" type="ORF">KDK92_03280</name>
</gene>
<sequence>MEKIYEILSKIIPGVDYKKATNLVDGKILTSLNIAGLVARLNYEFEIEITPIHLIPENFNSVENIYKLVISLDGE</sequence>
<dbReference type="InterPro" id="IPR036736">
    <property type="entry name" value="ACP-like_sf"/>
</dbReference>
<evidence type="ECO:0000313" key="1">
    <source>
        <dbReference type="EMBL" id="MCM1988749.1"/>
    </source>
</evidence>
<proteinExistence type="predicted"/>
<comment type="caution">
    <text evidence="1">The sequence shown here is derived from an EMBL/GenBank/DDBJ whole genome shotgun (WGS) entry which is preliminary data.</text>
</comment>
<accession>A0A9J6NYP8</accession>
<dbReference type="RefSeq" id="WP_250857618.1">
    <property type="nucleotide sequence ID" value="NZ_JAGSOJ010000001.1"/>
</dbReference>
<reference evidence="1" key="1">
    <citation type="journal article" date="2021" name="mSystems">
        <title>Bacteria and Archaea Synergistically Convert Glycine Betaine to Biogenic Methane in the Formosa Cold Seep of the South China Sea.</title>
        <authorList>
            <person name="Li L."/>
            <person name="Zhang W."/>
            <person name="Zhang S."/>
            <person name="Song L."/>
            <person name="Sun Q."/>
            <person name="Zhang H."/>
            <person name="Xiang H."/>
            <person name="Dong X."/>
        </authorList>
    </citation>
    <scope>NUCLEOTIDE SEQUENCE</scope>
    <source>
        <strain evidence="1">ZWT</strain>
    </source>
</reference>
<dbReference type="EMBL" id="JAGSOJ010000001">
    <property type="protein sequence ID" value="MCM1988749.1"/>
    <property type="molecule type" value="Genomic_DNA"/>
</dbReference>
<name>A0A9J6NYP8_9CLOT</name>
<dbReference type="SUPFAM" id="SSF47336">
    <property type="entry name" value="ACP-like"/>
    <property type="match status" value="1"/>
</dbReference>
<evidence type="ECO:0000313" key="2">
    <source>
        <dbReference type="Proteomes" id="UP001056429"/>
    </source>
</evidence>
<protein>
    <submittedName>
        <fullName evidence="1">Acyl carrier protein</fullName>
    </submittedName>
</protein>